<keyword evidence="5" id="KW-0479">Metal-binding</keyword>
<dbReference type="Gene3D" id="3.40.50.10420">
    <property type="entry name" value="NagB/RpiA/CoA transferase-like"/>
    <property type="match status" value="1"/>
</dbReference>
<dbReference type="PROSITE" id="PS51318">
    <property type="entry name" value="TAT"/>
    <property type="match status" value="1"/>
</dbReference>
<comment type="catalytic activity">
    <reaction evidence="5">
        <text>(6S)-5-formyl-5,6,7,8-tetrahydrofolate + ATP = (6R)-5,10-methenyltetrahydrofolate + ADP + phosphate</text>
        <dbReference type="Rhea" id="RHEA:10488"/>
        <dbReference type="ChEBI" id="CHEBI:30616"/>
        <dbReference type="ChEBI" id="CHEBI:43474"/>
        <dbReference type="ChEBI" id="CHEBI:57455"/>
        <dbReference type="ChEBI" id="CHEBI:57457"/>
        <dbReference type="ChEBI" id="CHEBI:456216"/>
        <dbReference type="EC" id="6.3.3.2"/>
    </reaction>
</comment>
<dbReference type="PIRSF" id="PIRSF006806">
    <property type="entry name" value="FTHF_cligase"/>
    <property type="match status" value="1"/>
</dbReference>
<reference evidence="7" key="1">
    <citation type="submission" date="2018-10" db="EMBL/GenBank/DDBJ databases">
        <authorList>
            <person name="Peiro R."/>
            <person name="Begona"/>
            <person name="Cbmso G."/>
            <person name="Lopez M."/>
            <person name="Gonzalez S."/>
            <person name="Sacristan E."/>
            <person name="Castillo E."/>
        </authorList>
    </citation>
    <scope>NUCLEOTIDE SEQUENCE [LARGE SCALE GENOMIC DNA]</scope>
</reference>
<comment type="similarity">
    <text evidence="1 5">Belongs to the 5-formyltetrahydrofolate cyclo-ligase family.</text>
</comment>
<gene>
    <name evidence="6" type="ORF">RHODGE_RHODGE_04613</name>
</gene>
<feature type="binding site" evidence="4">
    <location>
        <begin position="140"/>
        <end position="148"/>
    </location>
    <ligand>
        <name>ATP</name>
        <dbReference type="ChEBI" id="CHEBI:30616"/>
    </ligand>
</feature>
<dbReference type="AlphaFoldDB" id="A0A3S4FG49"/>
<dbReference type="PANTHER" id="PTHR23407:SF1">
    <property type="entry name" value="5-FORMYLTETRAHYDROFOLATE CYCLO-LIGASE"/>
    <property type="match status" value="1"/>
</dbReference>
<dbReference type="GO" id="GO:0005524">
    <property type="term" value="F:ATP binding"/>
    <property type="evidence" value="ECO:0007669"/>
    <property type="project" value="UniProtKB-KW"/>
</dbReference>
<dbReference type="InterPro" id="IPR024185">
    <property type="entry name" value="FTHF_cligase-like_sf"/>
</dbReference>
<dbReference type="SUPFAM" id="SSF100950">
    <property type="entry name" value="NagB/RpiA/CoA transferase-like"/>
    <property type="match status" value="1"/>
</dbReference>
<comment type="cofactor">
    <cofactor evidence="5">
        <name>Mg(2+)</name>
        <dbReference type="ChEBI" id="CHEBI:18420"/>
    </cofactor>
</comment>
<dbReference type="GO" id="GO:0009396">
    <property type="term" value="P:folic acid-containing compound biosynthetic process"/>
    <property type="evidence" value="ECO:0007669"/>
    <property type="project" value="TreeGrafter"/>
</dbReference>
<dbReference type="Proteomes" id="UP000289200">
    <property type="component" value="Unassembled WGS sequence"/>
</dbReference>
<dbReference type="OrthoDB" id="9801938at2"/>
<comment type="caution">
    <text evidence="6">The sequence shown here is derived from an EMBL/GenBank/DDBJ whole genome shotgun (WGS) entry which is preliminary data.</text>
</comment>
<evidence type="ECO:0000256" key="5">
    <source>
        <dbReference type="RuleBase" id="RU361279"/>
    </source>
</evidence>
<dbReference type="EC" id="6.3.3.2" evidence="5"/>
<evidence type="ECO:0000256" key="2">
    <source>
        <dbReference type="ARBA" id="ARBA00022741"/>
    </source>
</evidence>
<sequence>MTIPSDPAPSDHSDKDALRRATLARRDALPADVRVAAAAAIAARPLPVPVTAGAVVAGYMAIRSEIDPAPLMRSFVEHGCALALPVVVGRDAPLMFRAWAPGVPLVSAPFGLLEPAAEAPVVVPDILLVPLACFDRTGHRIGYGAGHYDRTLATLRATRPVVAVGLAFAAQEIARVPATAWDARLDLVLTESEVIDCR</sequence>
<evidence type="ECO:0000313" key="7">
    <source>
        <dbReference type="Proteomes" id="UP000289200"/>
    </source>
</evidence>
<feature type="binding site" evidence="4">
    <location>
        <begin position="15"/>
        <end position="19"/>
    </location>
    <ligand>
        <name>ATP</name>
        <dbReference type="ChEBI" id="CHEBI:30616"/>
    </ligand>
</feature>
<feature type="binding site" evidence="4">
    <location>
        <position position="65"/>
    </location>
    <ligand>
        <name>substrate</name>
    </ligand>
</feature>
<dbReference type="InterPro" id="IPR002698">
    <property type="entry name" value="FTHF_cligase"/>
</dbReference>
<dbReference type="NCBIfam" id="TIGR02727">
    <property type="entry name" value="MTHFS_bact"/>
    <property type="match status" value="1"/>
</dbReference>
<dbReference type="Pfam" id="PF01812">
    <property type="entry name" value="5-FTHF_cyc-lig"/>
    <property type="match status" value="1"/>
</dbReference>
<dbReference type="InterPro" id="IPR037171">
    <property type="entry name" value="NagB/RpiA_transferase-like"/>
</dbReference>
<evidence type="ECO:0000256" key="1">
    <source>
        <dbReference type="ARBA" id="ARBA00010638"/>
    </source>
</evidence>
<evidence type="ECO:0000256" key="3">
    <source>
        <dbReference type="ARBA" id="ARBA00022840"/>
    </source>
</evidence>
<dbReference type="EMBL" id="UWOC01000198">
    <property type="protein sequence ID" value="VCU11402.1"/>
    <property type="molecule type" value="Genomic_DNA"/>
</dbReference>
<accession>A0A3S4FG49</accession>
<proteinExistence type="inferred from homology"/>
<dbReference type="GO" id="GO:0046872">
    <property type="term" value="F:metal ion binding"/>
    <property type="evidence" value="ECO:0007669"/>
    <property type="project" value="UniProtKB-KW"/>
</dbReference>
<evidence type="ECO:0000313" key="6">
    <source>
        <dbReference type="EMBL" id="VCU11402.1"/>
    </source>
</evidence>
<dbReference type="GO" id="GO:0030272">
    <property type="term" value="F:5-formyltetrahydrofolate cyclo-ligase activity"/>
    <property type="evidence" value="ECO:0007669"/>
    <property type="project" value="UniProtKB-EC"/>
</dbReference>
<dbReference type="RefSeq" id="WP_129611374.1">
    <property type="nucleotide sequence ID" value="NZ_UWOC01000198.1"/>
</dbReference>
<keyword evidence="2 4" id="KW-0547">Nucleotide-binding</keyword>
<dbReference type="GO" id="GO:0035999">
    <property type="term" value="P:tetrahydrofolate interconversion"/>
    <property type="evidence" value="ECO:0007669"/>
    <property type="project" value="TreeGrafter"/>
</dbReference>
<evidence type="ECO:0000256" key="4">
    <source>
        <dbReference type="PIRSR" id="PIRSR006806-1"/>
    </source>
</evidence>
<name>A0A3S4FG49_9BRAD</name>
<organism evidence="6 7">
    <name type="scientific">Rhodoplanes serenus</name>
    <dbReference type="NCBI Taxonomy" id="200615"/>
    <lineage>
        <taxon>Bacteria</taxon>
        <taxon>Pseudomonadati</taxon>
        <taxon>Pseudomonadota</taxon>
        <taxon>Alphaproteobacteria</taxon>
        <taxon>Hyphomicrobiales</taxon>
        <taxon>Nitrobacteraceae</taxon>
        <taxon>Rhodoplanes</taxon>
    </lineage>
</organism>
<feature type="binding site" evidence="4">
    <location>
        <position position="60"/>
    </location>
    <ligand>
        <name>substrate</name>
    </ligand>
</feature>
<dbReference type="InterPro" id="IPR006311">
    <property type="entry name" value="TAT_signal"/>
</dbReference>
<dbReference type="PANTHER" id="PTHR23407">
    <property type="entry name" value="ATPASE INHIBITOR/5-FORMYLTETRAHYDROFOLATE CYCLO-LIGASE"/>
    <property type="match status" value="1"/>
</dbReference>
<keyword evidence="3 4" id="KW-0067">ATP-binding</keyword>
<protein>
    <recommendedName>
        <fullName evidence="5">5-formyltetrahydrofolate cyclo-ligase</fullName>
        <ecNumber evidence="5">6.3.3.2</ecNumber>
    </recommendedName>
</protein>
<keyword evidence="5" id="KW-0460">Magnesium</keyword>
<keyword evidence="7" id="KW-1185">Reference proteome</keyword>